<dbReference type="RefSeq" id="WP_028020829.1">
    <property type="nucleotide sequence ID" value="NZ_CABLCA010000088.1"/>
</dbReference>
<proteinExistence type="predicted"/>
<organism evidence="1 2">
    <name type="scientific">Enterococcus raffinosus</name>
    <dbReference type="NCBI Taxonomy" id="71452"/>
    <lineage>
        <taxon>Bacteria</taxon>
        <taxon>Bacillati</taxon>
        <taxon>Bacillota</taxon>
        <taxon>Bacilli</taxon>
        <taxon>Lactobacillales</taxon>
        <taxon>Enterococcaceae</taxon>
        <taxon>Enterococcus</taxon>
    </lineage>
</organism>
<sequence length="123" mass="13782">MNEVDILATTYKDSCVIERIKDVVNPETGISKQEYGPVYSDPVKCALSQSRLDGLPVIKDGEMLNTSVDDYQLFVRPTINIKKGDRITVTQQVNGLVIKLYANKPFYYPSHCEVKLTGRDPNG</sequence>
<gene>
    <name evidence="1" type="ORF">P7D78_18650</name>
</gene>
<dbReference type="AlphaFoldDB" id="A0AAW8SZD7"/>
<dbReference type="EMBL" id="JARPXM010000028">
    <property type="protein sequence ID" value="MDT2540127.1"/>
    <property type="molecule type" value="Genomic_DNA"/>
</dbReference>
<evidence type="ECO:0000313" key="1">
    <source>
        <dbReference type="EMBL" id="MDT2540127.1"/>
    </source>
</evidence>
<accession>A0AAW8SZD7</accession>
<protein>
    <recommendedName>
        <fullName evidence="3">Phage protein</fullName>
    </recommendedName>
</protein>
<dbReference type="Proteomes" id="UP001249240">
    <property type="component" value="Unassembled WGS sequence"/>
</dbReference>
<evidence type="ECO:0008006" key="3">
    <source>
        <dbReference type="Google" id="ProtNLM"/>
    </source>
</evidence>
<reference evidence="1" key="1">
    <citation type="submission" date="2023-03" db="EMBL/GenBank/DDBJ databases">
        <authorList>
            <person name="Shen W."/>
            <person name="Cai J."/>
        </authorList>
    </citation>
    <scope>NUCLEOTIDE SEQUENCE</scope>
    <source>
        <strain evidence="1">B646-2</strain>
    </source>
</reference>
<name>A0AAW8SZD7_9ENTE</name>
<comment type="caution">
    <text evidence="1">The sequence shown here is derived from an EMBL/GenBank/DDBJ whole genome shotgun (WGS) entry which is preliminary data.</text>
</comment>
<evidence type="ECO:0000313" key="2">
    <source>
        <dbReference type="Proteomes" id="UP001249240"/>
    </source>
</evidence>